<reference evidence="1 2" key="1">
    <citation type="submission" date="2007-01" db="EMBL/GenBank/DDBJ databases">
        <title>Complete sequence of Psychromonas ingrahamii 37.</title>
        <authorList>
            <consortium name="US DOE Joint Genome Institute"/>
            <person name="Copeland A."/>
            <person name="Lucas S."/>
            <person name="Lapidus A."/>
            <person name="Barry K."/>
            <person name="Detter J.C."/>
            <person name="Glavina del Rio T."/>
            <person name="Hammon N."/>
            <person name="Israni S."/>
            <person name="Dalin E."/>
            <person name="Tice H."/>
            <person name="Pitluck S."/>
            <person name="Thompson L.S."/>
            <person name="Brettin T."/>
            <person name="Bruce D."/>
            <person name="Han C."/>
            <person name="Tapia R."/>
            <person name="Schmutz J."/>
            <person name="Larimer F."/>
            <person name="Land M."/>
            <person name="Hauser L."/>
            <person name="Kyrpides N."/>
            <person name="Ivanova N."/>
            <person name="Staley J."/>
            <person name="Richardson P."/>
        </authorList>
    </citation>
    <scope>NUCLEOTIDE SEQUENCE [LARGE SCALE GENOMIC DNA]</scope>
    <source>
        <strain evidence="1 2">37</strain>
    </source>
</reference>
<accession>A1SZV4</accession>
<dbReference type="Proteomes" id="UP000000639">
    <property type="component" value="Chromosome"/>
</dbReference>
<sequence>MNTLKTDDCSTEKDSLIDHYMAEIRKRLPVVDKTLELYGELLLSEYLDVVTETASERYQSADDLADVVYEYAAPLLGEKVAAMAREELKQSPVVLTANHHGVDYFAQSVQGTLLFSQRKLPNGQKAKTVPVLACGAIPLNNMTYPRGMLCYDITEFKRAGIPIRLPLFPKRRQNETVSLTGPFEKGAVERAEKSTRKMVGDHLISAATGKALMSVLEDEYSSPRVLGLSSYSEQAVVINSLLWKRLFHNSDTSQLLYLEQEEIVRILLVRDLKSETSMASLLMLDVDFLKILLANLDDARGCWQSEGLESRILSADSLRINPTKSTGSFLFWWIDDAGRRVPLVLDKSSDLLCLIGISESGVEHKVELTANNLIDSLETKRLIPSTFTCFLVLAFARGVTCAGGYYQADYLPVIQQGLVKSIEEHGSHMSLIPYIQGIPTDKYLSGMQTVMRRWEHGALHPAGPLEMIASEMSLNDHISNIVEMTVHDAHKASLVETVADAAPDQVMSEDWYARLADQLGSYFAGNVVTV</sequence>
<evidence type="ECO:0000313" key="2">
    <source>
        <dbReference type="Proteomes" id="UP000000639"/>
    </source>
</evidence>
<dbReference type="KEGG" id="pin:Ping_3332"/>
<dbReference type="RefSeq" id="WP_011771571.1">
    <property type="nucleotide sequence ID" value="NC_008709.1"/>
</dbReference>
<dbReference type="AlphaFoldDB" id="A1SZV4"/>
<dbReference type="EMBL" id="CP000510">
    <property type="protein sequence ID" value="ABM05019.1"/>
    <property type="molecule type" value="Genomic_DNA"/>
</dbReference>
<name>A1SZV4_PSYIN</name>
<dbReference type="STRING" id="357804.Ping_3332"/>
<protein>
    <submittedName>
        <fullName evidence="1">Uncharacterized protein</fullName>
    </submittedName>
</protein>
<proteinExistence type="predicted"/>
<gene>
    <name evidence="1" type="ordered locus">Ping_3332</name>
</gene>
<keyword evidence="2" id="KW-1185">Reference proteome</keyword>
<organism evidence="1 2">
    <name type="scientific">Psychromonas ingrahamii (strain DSM 17664 / CCUG 51855 / 37)</name>
    <dbReference type="NCBI Taxonomy" id="357804"/>
    <lineage>
        <taxon>Bacteria</taxon>
        <taxon>Pseudomonadati</taxon>
        <taxon>Pseudomonadota</taxon>
        <taxon>Gammaproteobacteria</taxon>
        <taxon>Alteromonadales</taxon>
        <taxon>Psychromonadaceae</taxon>
        <taxon>Psychromonas</taxon>
    </lineage>
</organism>
<dbReference type="eggNOG" id="ENOG502ZABY">
    <property type="taxonomic scope" value="Bacteria"/>
</dbReference>
<evidence type="ECO:0000313" key="1">
    <source>
        <dbReference type="EMBL" id="ABM05019.1"/>
    </source>
</evidence>
<dbReference type="HOGENOM" id="CLU_540500_0_0_6"/>
<dbReference type="OrthoDB" id="2024761at2"/>